<dbReference type="Proteomes" id="UP000799538">
    <property type="component" value="Unassembled WGS sequence"/>
</dbReference>
<protein>
    <submittedName>
        <fullName evidence="2">Uncharacterized protein</fullName>
    </submittedName>
</protein>
<name>A0A6A6GB99_9PEZI</name>
<dbReference type="Gene3D" id="1.25.40.20">
    <property type="entry name" value="Ankyrin repeat-containing domain"/>
    <property type="match status" value="1"/>
</dbReference>
<evidence type="ECO:0000313" key="2">
    <source>
        <dbReference type="EMBL" id="KAF2222992.1"/>
    </source>
</evidence>
<dbReference type="InterPro" id="IPR002110">
    <property type="entry name" value="Ankyrin_rpt"/>
</dbReference>
<reference evidence="3" key="1">
    <citation type="journal article" date="2020" name="Stud. Mycol.">
        <title>101 Dothideomycetes genomes: A test case for predicting lifestyles and emergence of pathogens.</title>
        <authorList>
            <person name="Haridas S."/>
            <person name="Albert R."/>
            <person name="Binder M."/>
            <person name="Bloem J."/>
            <person name="LaButti K."/>
            <person name="Salamov A."/>
            <person name="Andreopoulos B."/>
            <person name="Baker S."/>
            <person name="Barry K."/>
            <person name="Bills G."/>
            <person name="Bluhm B."/>
            <person name="Cannon C."/>
            <person name="Castanera R."/>
            <person name="Culley D."/>
            <person name="Daum C."/>
            <person name="Ezra D."/>
            <person name="Gonzalez J."/>
            <person name="Henrissat B."/>
            <person name="Kuo A."/>
            <person name="Liang C."/>
            <person name="Lipzen A."/>
            <person name="Lutzoni F."/>
            <person name="Magnuson J."/>
            <person name="Mondo S."/>
            <person name="Nolan M."/>
            <person name="Ohm R."/>
            <person name="Pangilinan J."/>
            <person name="Park H.-J."/>
            <person name="Ramirez L."/>
            <person name="Alfaro M."/>
            <person name="Sun H."/>
            <person name="Tritt A."/>
            <person name="Yoshinaga Y."/>
            <person name="Zwiers L.-H."/>
            <person name="Turgeon B."/>
            <person name="Goodwin S."/>
            <person name="Spatafora J."/>
            <person name="Crous P."/>
            <person name="Grigoriev I."/>
        </authorList>
    </citation>
    <scope>NUCLEOTIDE SEQUENCE [LARGE SCALE GENOMIC DNA]</scope>
    <source>
        <strain evidence="3">CECT 20119</strain>
    </source>
</reference>
<organism evidence="2 3">
    <name type="scientific">Elsinoe ampelina</name>
    <dbReference type="NCBI Taxonomy" id="302913"/>
    <lineage>
        <taxon>Eukaryota</taxon>
        <taxon>Fungi</taxon>
        <taxon>Dikarya</taxon>
        <taxon>Ascomycota</taxon>
        <taxon>Pezizomycotina</taxon>
        <taxon>Dothideomycetes</taxon>
        <taxon>Dothideomycetidae</taxon>
        <taxon>Myriangiales</taxon>
        <taxon>Elsinoaceae</taxon>
        <taxon>Elsinoe</taxon>
    </lineage>
</organism>
<keyword evidence="1" id="KW-0040">ANK repeat</keyword>
<dbReference type="SUPFAM" id="SSF48403">
    <property type="entry name" value="Ankyrin repeat"/>
    <property type="match status" value="1"/>
</dbReference>
<evidence type="ECO:0000313" key="3">
    <source>
        <dbReference type="Proteomes" id="UP000799538"/>
    </source>
</evidence>
<proteinExistence type="predicted"/>
<dbReference type="AlphaFoldDB" id="A0A6A6GB99"/>
<keyword evidence="3" id="KW-1185">Reference proteome</keyword>
<dbReference type="PROSITE" id="PS50088">
    <property type="entry name" value="ANK_REPEAT"/>
    <property type="match status" value="1"/>
</dbReference>
<dbReference type="InterPro" id="IPR036770">
    <property type="entry name" value="Ankyrin_rpt-contain_sf"/>
</dbReference>
<dbReference type="OrthoDB" id="10057496at2759"/>
<accession>A0A6A6GB99</accession>
<evidence type="ECO:0000256" key="1">
    <source>
        <dbReference type="PROSITE-ProRule" id="PRU00023"/>
    </source>
</evidence>
<sequence>MLVTIQSIFHELPLAAHRASLFSPKGELYRSHFRPPDRLVETIPETAFDKASAILALTYAHEPSGLESYSLNRLYRRSLSSETQLLEPVFLALNVKGIDRRHADEIWLWVAASLGYRLVVDYILSKKKIEVDVMCADQTTPLWQACYRGSLQVVETLVLAGASTSIRSSCSITYLRDPSTAEKQRTPIELVTELHKDHPLFDNAIKWLNAPTVARAPRATMFNQESE</sequence>
<gene>
    <name evidence="2" type="ORF">BDZ85DRAFT_120202</name>
</gene>
<dbReference type="EMBL" id="ML992507">
    <property type="protein sequence ID" value="KAF2222992.1"/>
    <property type="molecule type" value="Genomic_DNA"/>
</dbReference>
<feature type="repeat" description="ANK" evidence="1">
    <location>
        <begin position="137"/>
        <end position="169"/>
    </location>
</feature>
<dbReference type="Pfam" id="PF00023">
    <property type="entry name" value="Ank"/>
    <property type="match status" value="1"/>
</dbReference>